<dbReference type="Pfam" id="PF11070">
    <property type="entry name" value="DUF2871"/>
    <property type="match status" value="1"/>
</dbReference>
<dbReference type="InterPro" id="IPR021299">
    <property type="entry name" value="DUF2871"/>
</dbReference>
<reference evidence="2 3" key="1">
    <citation type="submission" date="2009-01" db="EMBL/GenBank/DDBJ databases">
        <authorList>
            <person name="Qin X."/>
            <person name="Bachman B."/>
            <person name="Battles P."/>
            <person name="Bell A."/>
            <person name="Bess C."/>
            <person name="Bickham C."/>
            <person name="Chaboub L."/>
            <person name="Chen D."/>
            <person name="Coyle M."/>
            <person name="Deiros D.R."/>
            <person name="Dinh H."/>
            <person name="Forbes L."/>
            <person name="Fowler G."/>
            <person name="Francisco L."/>
            <person name="Fu Q."/>
            <person name="Gubbala S."/>
            <person name="Hale W."/>
            <person name="Han Y."/>
            <person name="Hemphill L."/>
            <person name="Highlander S.K."/>
            <person name="Hirani K."/>
            <person name="Hogues M."/>
            <person name="Jackson L."/>
            <person name="Jakkamsetti A."/>
            <person name="Javaid M."/>
            <person name="Jiang H."/>
            <person name="Korchina V."/>
            <person name="Kovar C."/>
            <person name="Lara F."/>
            <person name="Lee S."/>
            <person name="Mata R."/>
            <person name="Mathew T."/>
            <person name="Moen C."/>
            <person name="Morales K."/>
            <person name="Munidasa M."/>
            <person name="Nazareth L."/>
            <person name="Ngo R."/>
            <person name="Nguyen L."/>
            <person name="Okwuonu G."/>
            <person name="Ongeri F."/>
            <person name="Patil S."/>
            <person name="Petrosino J."/>
            <person name="Pham C."/>
            <person name="Pham P."/>
            <person name="Pu L.-L."/>
            <person name="Puazo M."/>
            <person name="Raj R."/>
            <person name="Reid J."/>
            <person name="Rouhana J."/>
            <person name="Saada N."/>
            <person name="Shang Y."/>
            <person name="Simmons D."/>
            <person name="Thornton R."/>
            <person name="Warren J."/>
            <person name="Weissenberger G."/>
            <person name="Zhang J."/>
            <person name="Zhang L."/>
            <person name="Zhou C."/>
            <person name="Zhu D."/>
            <person name="Muzny D."/>
            <person name="Worley K."/>
            <person name="Gibbs R."/>
        </authorList>
    </citation>
    <scope>NUCLEOTIDE SEQUENCE [LARGE SCALE GENOMIC DNA]</scope>
    <source>
        <strain evidence="2 3">DSM 15436</strain>
    </source>
</reference>
<proteinExistence type="predicted"/>
<protein>
    <recommendedName>
        <fullName evidence="4">DUF2871 domain-containing protein</fullName>
    </recommendedName>
</protein>
<evidence type="ECO:0008006" key="4">
    <source>
        <dbReference type="Google" id="ProtNLM"/>
    </source>
</evidence>
<feature type="transmembrane region" description="Helical" evidence="1">
    <location>
        <begin position="14"/>
        <end position="33"/>
    </location>
</feature>
<dbReference type="EMBL" id="ACFG01000030">
    <property type="protein sequence ID" value="EEH63620.1"/>
    <property type="molecule type" value="Genomic_DNA"/>
</dbReference>
<keyword evidence="1" id="KW-0812">Transmembrane</keyword>
<comment type="caution">
    <text evidence="2">The sequence shown here is derived from an EMBL/GenBank/DDBJ whole genome shotgun (WGS) entry which is preliminary data.</text>
</comment>
<feature type="transmembrane region" description="Helical" evidence="1">
    <location>
        <begin position="85"/>
        <end position="104"/>
    </location>
</feature>
<dbReference type="Proteomes" id="UP000010301">
    <property type="component" value="Unassembled WGS sequence"/>
</dbReference>
<evidence type="ECO:0000313" key="3">
    <source>
        <dbReference type="Proteomes" id="UP000010301"/>
    </source>
</evidence>
<dbReference type="AlphaFoldDB" id="C0W0P6"/>
<gene>
    <name evidence="2" type="ORF">HMPREF0044_0639</name>
</gene>
<organism evidence="2 3">
    <name type="scientific">Gleimia coleocanis DSM 15436</name>
    <dbReference type="NCBI Taxonomy" id="525245"/>
    <lineage>
        <taxon>Bacteria</taxon>
        <taxon>Bacillati</taxon>
        <taxon>Actinomycetota</taxon>
        <taxon>Actinomycetes</taxon>
        <taxon>Actinomycetales</taxon>
        <taxon>Actinomycetaceae</taxon>
        <taxon>Gleimia</taxon>
    </lineage>
</organism>
<keyword evidence="1" id="KW-1133">Transmembrane helix</keyword>
<name>C0W0P6_9ACTO</name>
<feature type="transmembrane region" description="Helical" evidence="1">
    <location>
        <begin position="116"/>
        <end position="139"/>
    </location>
</feature>
<accession>C0W0P6</accession>
<dbReference type="HOGENOM" id="CLU_124870_0_0_11"/>
<feature type="transmembrane region" description="Helical" evidence="1">
    <location>
        <begin position="53"/>
        <end position="73"/>
    </location>
</feature>
<sequence>MELIMKDFGSATKLFAYLALGYMVAGLVSGVVYRELTRGVELAGKIQLSTVHTHILVLGMVMSLLFLVLEALFHLNEQKLFKAFVWVYNLGVVGASTLMVVTGLRELWGLGEHPAISGVAGLFHIALTVGFVLFFVVLLKSLKLSK</sequence>
<dbReference type="STRING" id="525245.HMPREF0044_0639"/>
<keyword evidence="1" id="KW-0472">Membrane</keyword>
<evidence type="ECO:0000313" key="2">
    <source>
        <dbReference type="EMBL" id="EEH63620.1"/>
    </source>
</evidence>
<evidence type="ECO:0000256" key="1">
    <source>
        <dbReference type="SAM" id="Phobius"/>
    </source>
</evidence>
<dbReference type="eggNOG" id="ENOG5032RUD">
    <property type="taxonomic scope" value="Bacteria"/>
</dbReference>
<keyword evidence="3" id="KW-1185">Reference proteome</keyword>